<evidence type="ECO:0000313" key="1">
    <source>
        <dbReference type="EMBL" id="UNM13757.1"/>
    </source>
</evidence>
<accession>A0ABY3WMB5</accession>
<dbReference type="Proteomes" id="UP000828924">
    <property type="component" value="Chromosome"/>
</dbReference>
<dbReference type="EMBL" id="CP071872">
    <property type="protein sequence ID" value="UNM13757.1"/>
    <property type="molecule type" value="Genomic_DNA"/>
</dbReference>
<gene>
    <name evidence="1" type="ORF">J4032_21925</name>
</gene>
<sequence>MLATDPFQPATETIALGALETTDIPVDLSSSSYRTLYRVVMGPVEPGDMLDVDASARVTNDVGVGITGGRRYTIGVGWHLWIYDYNNPLKTQGPWWRISQLMGDNVSPDRHHMPLPLSTLYRMSDDWPSGHRPVVVLRADAHSTAWAYNGGDDTLTVDPGYGQLTVRHWAKPPAEEPAALAA</sequence>
<proteinExistence type="predicted"/>
<reference evidence="1 2" key="1">
    <citation type="submission" date="2021-03" db="EMBL/GenBank/DDBJ databases">
        <title>Complete genome of Streptomyces formicae strain 1H-GS9 (DSM 100524).</title>
        <authorList>
            <person name="Atanasov K.E."/>
            <person name="Altabella T."/>
            <person name="Ferrer A."/>
        </authorList>
    </citation>
    <scope>NUCLEOTIDE SEQUENCE [LARGE SCALE GENOMIC DNA]</scope>
    <source>
        <strain evidence="1 2">1H-GS9</strain>
    </source>
</reference>
<organism evidence="1 2">
    <name type="scientific">Streptomyces formicae</name>
    <dbReference type="NCBI Taxonomy" id="1616117"/>
    <lineage>
        <taxon>Bacteria</taxon>
        <taxon>Bacillati</taxon>
        <taxon>Actinomycetota</taxon>
        <taxon>Actinomycetes</taxon>
        <taxon>Kitasatosporales</taxon>
        <taxon>Streptomycetaceae</taxon>
        <taxon>Streptomyces</taxon>
    </lineage>
</organism>
<protein>
    <submittedName>
        <fullName evidence="1">Uncharacterized protein</fullName>
    </submittedName>
</protein>
<name>A0ABY3WMB5_9ACTN</name>
<keyword evidence="2" id="KW-1185">Reference proteome</keyword>
<dbReference type="RefSeq" id="WP_242332679.1">
    <property type="nucleotide sequence ID" value="NZ_CP071872.1"/>
</dbReference>
<evidence type="ECO:0000313" key="2">
    <source>
        <dbReference type="Proteomes" id="UP000828924"/>
    </source>
</evidence>